<dbReference type="GO" id="GO:0005829">
    <property type="term" value="C:cytosol"/>
    <property type="evidence" value="ECO:0007669"/>
    <property type="project" value="TreeGrafter"/>
</dbReference>
<comment type="caution">
    <text evidence="6">The sequence shown here is derived from an EMBL/GenBank/DDBJ whole genome shotgun (WGS) entry which is preliminary data.</text>
</comment>
<feature type="region of interest" description="Disordered" evidence="5">
    <location>
        <begin position="1"/>
        <end position="57"/>
    </location>
</feature>
<evidence type="ECO:0000256" key="4">
    <source>
        <dbReference type="ARBA" id="ARBA00023054"/>
    </source>
</evidence>
<keyword evidence="7" id="KW-1185">Reference proteome</keyword>
<reference evidence="6 7" key="1">
    <citation type="submission" date="2020-03" db="EMBL/GenBank/DDBJ databases">
        <title>Dissostichus mawsoni Genome sequencing and assembly.</title>
        <authorList>
            <person name="Park H."/>
        </authorList>
    </citation>
    <scope>NUCLEOTIDE SEQUENCE [LARGE SCALE GENOMIC DNA]</scope>
    <source>
        <strain evidence="6">DM0001</strain>
        <tissue evidence="6">Muscle</tissue>
    </source>
</reference>
<accession>A0A7J5XIZ7</accession>
<dbReference type="InterPro" id="IPR011993">
    <property type="entry name" value="PH-like_dom_sf"/>
</dbReference>
<evidence type="ECO:0000256" key="3">
    <source>
        <dbReference type="ARBA" id="ARBA00022737"/>
    </source>
</evidence>
<name>A0A7J5XIZ7_DISMA</name>
<dbReference type="Proteomes" id="UP000518266">
    <property type="component" value="Unassembled WGS sequence"/>
</dbReference>
<dbReference type="InterPro" id="IPR030113">
    <property type="entry name" value="AFAP"/>
</dbReference>
<proteinExistence type="predicted"/>
<dbReference type="OrthoDB" id="5970758at2759"/>
<comment type="subcellular location">
    <subcellularLocation>
        <location evidence="1">Cytoplasm</location>
    </subcellularLocation>
</comment>
<protein>
    <submittedName>
        <fullName evidence="6">Uncharacterized protein</fullName>
    </submittedName>
</protein>
<dbReference type="GO" id="GO:0042169">
    <property type="term" value="F:SH2 domain binding"/>
    <property type="evidence" value="ECO:0007669"/>
    <property type="project" value="TreeGrafter"/>
</dbReference>
<keyword evidence="2" id="KW-0963">Cytoplasm</keyword>
<dbReference type="PANTHER" id="PTHR14338:SF8">
    <property type="entry name" value="ACTIN FILAMENT-ASSOCIATED PROTEIN 1"/>
    <property type="match status" value="1"/>
</dbReference>
<feature type="compositionally biased region" description="Basic and acidic residues" evidence="5">
    <location>
        <begin position="1"/>
        <end position="13"/>
    </location>
</feature>
<evidence type="ECO:0000313" key="7">
    <source>
        <dbReference type="Proteomes" id="UP000518266"/>
    </source>
</evidence>
<keyword evidence="3" id="KW-0677">Repeat</keyword>
<dbReference type="GO" id="GO:0017124">
    <property type="term" value="F:SH3 domain binding"/>
    <property type="evidence" value="ECO:0007669"/>
    <property type="project" value="TreeGrafter"/>
</dbReference>
<gene>
    <name evidence="6" type="ORF">F7725_004287</name>
</gene>
<evidence type="ECO:0000313" key="6">
    <source>
        <dbReference type="EMBL" id="KAF3836823.1"/>
    </source>
</evidence>
<sequence>MDGKGKKNAKSEQKTGTVGKGAGKKITKIIGLERRSRPQTSRHLQQKKTYPHADREDLKSHIASLPLRGCEVSPGLDHKHPFAFRLLRNGQEVAVLETGSTTDPATLHYDYIDVETTANVIQLAKQSFCFTSKRAVSPNPYLDSPVNGYACPSGMALHYDDVPINGMDPESQYSSPSTGGRQLKEEVHYENSDLYENMPSPKLTSRCLPAELCFHFCQSLQSSCF</sequence>
<organism evidence="6 7">
    <name type="scientific">Dissostichus mawsoni</name>
    <name type="common">Antarctic cod</name>
    <dbReference type="NCBI Taxonomy" id="36200"/>
    <lineage>
        <taxon>Eukaryota</taxon>
        <taxon>Metazoa</taxon>
        <taxon>Chordata</taxon>
        <taxon>Craniata</taxon>
        <taxon>Vertebrata</taxon>
        <taxon>Euteleostomi</taxon>
        <taxon>Actinopterygii</taxon>
        <taxon>Neopterygii</taxon>
        <taxon>Teleostei</taxon>
        <taxon>Neoteleostei</taxon>
        <taxon>Acanthomorphata</taxon>
        <taxon>Eupercaria</taxon>
        <taxon>Perciformes</taxon>
        <taxon>Notothenioidei</taxon>
        <taxon>Nototheniidae</taxon>
        <taxon>Dissostichus</taxon>
    </lineage>
</organism>
<dbReference type="PANTHER" id="PTHR14338">
    <property type="entry name" value="ACTIN FILAMENT-ASSOCIATED PROTEIN 1 FAMILY MEMBER"/>
    <property type="match status" value="1"/>
</dbReference>
<keyword evidence="4" id="KW-0175">Coiled coil</keyword>
<dbReference type="EMBL" id="JAAKFY010000023">
    <property type="protein sequence ID" value="KAF3836823.1"/>
    <property type="molecule type" value="Genomic_DNA"/>
</dbReference>
<evidence type="ECO:0000256" key="2">
    <source>
        <dbReference type="ARBA" id="ARBA00022490"/>
    </source>
</evidence>
<evidence type="ECO:0000256" key="1">
    <source>
        <dbReference type="ARBA" id="ARBA00004496"/>
    </source>
</evidence>
<dbReference type="Gene3D" id="2.30.29.30">
    <property type="entry name" value="Pleckstrin-homology domain (PH domain)/Phosphotyrosine-binding domain (PTB)"/>
    <property type="match status" value="1"/>
</dbReference>
<evidence type="ECO:0000256" key="5">
    <source>
        <dbReference type="SAM" id="MobiDB-lite"/>
    </source>
</evidence>
<dbReference type="AlphaFoldDB" id="A0A7J5XIZ7"/>